<proteinExistence type="predicted"/>
<dbReference type="EMBL" id="FPHM01000008">
    <property type="protein sequence ID" value="SFV53346.1"/>
    <property type="molecule type" value="Genomic_DNA"/>
</dbReference>
<organism evidence="1">
    <name type="scientific">hydrothermal vent metagenome</name>
    <dbReference type="NCBI Taxonomy" id="652676"/>
    <lineage>
        <taxon>unclassified sequences</taxon>
        <taxon>metagenomes</taxon>
        <taxon>ecological metagenomes</taxon>
    </lineage>
</organism>
<protein>
    <submittedName>
        <fullName evidence="1">Uncharacterized protein</fullName>
    </submittedName>
</protein>
<evidence type="ECO:0000313" key="1">
    <source>
        <dbReference type="EMBL" id="SFV53346.1"/>
    </source>
</evidence>
<gene>
    <name evidence="1" type="ORF">MNB_SV-13-431</name>
</gene>
<reference evidence="1" key="1">
    <citation type="submission" date="2016-10" db="EMBL/GenBank/DDBJ databases">
        <authorList>
            <person name="de Groot N.N."/>
        </authorList>
    </citation>
    <scope>NUCLEOTIDE SEQUENCE</scope>
</reference>
<dbReference type="AlphaFoldDB" id="A0A1W1BIL5"/>
<name>A0A1W1BIL5_9ZZZZ</name>
<accession>A0A1W1BIL5</accession>
<sequence length="86" mass="10236">MILLLLGYFEQAKEAIEVSESLGLDEDIITAFNLACQWDRAVIKAKKTNRKHKAIEQRAFYLWYLKESLGTRYEEYKNIITMKYLR</sequence>